<feature type="transmembrane region" description="Helical" evidence="11">
    <location>
        <begin position="51"/>
        <end position="73"/>
    </location>
</feature>
<organism evidence="13 14">
    <name type="scientific">Francisella frigiditurris</name>
    <dbReference type="NCBI Taxonomy" id="1542390"/>
    <lineage>
        <taxon>Bacteria</taxon>
        <taxon>Pseudomonadati</taxon>
        <taxon>Pseudomonadota</taxon>
        <taxon>Gammaproteobacteria</taxon>
        <taxon>Thiotrichales</taxon>
        <taxon>Francisellaceae</taxon>
        <taxon>Francisella</taxon>
    </lineage>
</organism>
<evidence type="ECO:0000256" key="5">
    <source>
        <dbReference type="ARBA" id="ARBA00022475"/>
    </source>
</evidence>
<evidence type="ECO:0000256" key="11">
    <source>
        <dbReference type="RuleBase" id="RU365087"/>
    </source>
</evidence>
<keyword evidence="6 11" id="KW-0812">Transmembrane</keyword>
<comment type="subcellular location">
    <subcellularLocation>
        <location evidence="1 11">Cell membrane</location>
        <topology evidence="1 11">Multi-pass membrane protein</topology>
    </subcellularLocation>
</comment>
<dbReference type="PANTHER" id="PTHR34182">
    <property type="entry name" value="PROTEIN-EXPORT MEMBRANE PROTEIN SECG"/>
    <property type="match status" value="1"/>
</dbReference>
<keyword evidence="10 11" id="KW-0472">Membrane</keyword>
<evidence type="ECO:0000256" key="10">
    <source>
        <dbReference type="ARBA" id="ARBA00023136"/>
    </source>
</evidence>
<name>A0A1J0KRW4_9GAMM</name>
<dbReference type="InterPro" id="IPR004692">
    <property type="entry name" value="SecG"/>
</dbReference>
<dbReference type="KEGG" id="frc:KX01_341"/>
<evidence type="ECO:0000256" key="4">
    <source>
        <dbReference type="ARBA" id="ARBA00022448"/>
    </source>
</evidence>
<evidence type="ECO:0000313" key="13">
    <source>
        <dbReference type="EMBL" id="APC96364.1"/>
    </source>
</evidence>
<keyword evidence="5 11" id="KW-1003">Cell membrane</keyword>
<comment type="similarity">
    <text evidence="2 11">Belongs to the SecG family.</text>
</comment>
<keyword evidence="8 11" id="KW-1133">Transmembrane helix</keyword>
<protein>
    <recommendedName>
        <fullName evidence="3 11">Protein-export membrane protein SecG</fullName>
    </recommendedName>
</protein>
<dbReference type="PANTHER" id="PTHR34182:SF1">
    <property type="entry name" value="PROTEIN-EXPORT MEMBRANE PROTEIN SECG"/>
    <property type="match status" value="1"/>
</dbReference>
<proteinExistence type="inferred from homology"/>
<dbReference type="STRING" id="1542390.KX01_341"/>
<evidence type="ECO:0000256" key="1">
    <source>
        <dbReference type="ARBA" id="ARBA00004651"/>
    </source>
</evidence>
<comment type="function">
    <text evidence="11">Involved in protein export. Participates in an early event of protein translocation.</text>
</comment>
<evidence type="ECO:0000256" key="7">
    <source>
        <dbReference type="ARBA" id="ARBA00022927"/>
    </source>
</evidence>
<dbReference type="PRINTS" id="PR01651">
    <property type="entry name" value="SECGEXPORT"/>
</dbReference>
<evidence type="ECO:0000256" key="12">
    <source>
        <dbReference type="SAM" id="MobiDB-lite"/>
    </source>
</evidence>
<evidence type="ECO:0000313" key="14">
    <source>
        <dbReference type="Proteomes" id="UP000182521"/>
    </source>
</evidence>
<dbReference type="OrthoDB" id="9813947at2"/>
<dbReference type="NCBIfam" id="TIGR00810">
    <property type="entry name" value="secG"/>
    <property type="match status" value="1"/>
</dbReference>
<dbReference type="EMBL" id="CP009654">
    <property type="protein sequence ID" value="APC96364.1"/>
    <property type="molecule type" value="Genomic_DNA"/>
</dbReference>
<dbReference type="Proteomes" id="UP000182521">
    <property type="component" value="Chromosome"/>
</dbReference>
<feature type="compositionally biased region" description="Low complexity" evidence="12">
    <location>
        <begin position="100"/>
        <end position="114"/>
    </location>
</feature>
<evidence type="ECO:0000256" key="8">
    <source>
        <dbReference type="ARBA" id="ARBA00022989"/>
    </source>
</evidence>
<evidence type="ECO:0000256" key="2">
    <source>
        <dbReference type="ARBA" id="ARBA00008445"/>
    </source>
</evidence>
<dbReference type="Pfam" id="PF03840">
    <property type="entry name" value="SecG"/>
    <property type="match status" value="1"/>
</dbReference>
<sequence>MYKIVLTIDIIAAIAIVALVLLQQGKGANMGVSFGAGSSNTVFGSKGAASFLFKLTIFFTALFFVCSLGLGYLGKSSKAEAPVDDAGQIASQYDYSQYQDKYGQQDATKAPAAKASDKKADSSSK</sequence>
<dbReference type="GO" id="GO:0015450">
    <property type="term" value="F:protein-transporting ATPase activity"/>
    <property type="evidence" value="ECO:0007669"/>
    <property type="project" value="UniProtKB-UniRule"/>
</dbReference>
<keyword evidence="14" id="KW-1185">Reference proteome</keyword>
<feature type="compositionally biased region" description="Basic and acidic residues" evidence="12">
    <location>
        <begin position="115"/>
        <end position="125"/>
    </location>
</feature>
<reference evidence="14" key="1">
    <citation type="submission" date="2014-10" db="EMBL/GenBank/DDBJ databases">
        <authorList>
            <person name="Kuske C.R."/>
            <person name="Challacombe J.F."/>
            <person name="Daligault H.E."/>
            <person name="Davenport K.W."/>
            <person name="Johnson S.L."/>
            <person name="Siddaramappa S."/>
            <person name="Petersen J.M."/>
        </authorList>
    </citation>
    <scope>NUCLEOTIDE SEQUENCE [LARGE SCALE GENOMIC DNA]</scope>
    <source>
        <strain evidence="14">CA97-1460</strain>
    </source>
</reference>
<feature type="region of interest" description="Disordered" evidence="12">
    <location>
        <begin position="100"/>
        <end position="125"/>
    </location>
</feature>
<comment type="caution">
    <text evidence="11">Lacks conserved residue(s) required for the propagation of feature annotation.</text>
</comment>
<dbReference type="GO" id="GO:0065002">
    <property type="term" value="P:intracellular protein transmembrane transport"/>
    <property type="evidence" value="ECO:0007669"/>
    <property type="project" value="TreeGrafter"/>
</dbReference>
<dbReference type="RefSeq" id="WP_071663349.1">
    <property type="nucleotide sequence ID" value="NZ_CP009654.1"/>
</dbReference>
<evidence type="ECO:0000256" key="3">
    <source>
        <dbReference type="ARBA" id="ARBA00017876"/>
    </source>
</evidence>
<keyword evidence="4 11" id="KW-0813">Transport</keyword>
<keyword evidence="7 11" id="KW-0653">Protein transport</keyword>
<evidence type="ECO:0000256" key="9">
    <source>
        <dbReference type="ARBA" id="ARBA00023010"/>
    </source>
</evidence>
<evidence type="ECO:0000256" key="6">
    <source>
        <dbReference type="ARBA" id="ARBA00022692"/>
    </source>
</evidence>
<dbReference type="GO" id="GO:0009306">
    <property type="term" value="P:protein secretion"/>
    <property type="evidence" value="ECO:0007669"/>
    <property type="project" value="UniProtKB-UniRule"/>
</dbReference>
<keyword evidence="9 11" id="KW-0811">Translocation</keyword>
<dbReference type="AlphaFoldDB" id="A0A1J0KRW4"/>
<dbReference type="GO" id="GO:0043952">
    <property type="term" value="P:protein transport by the Sec complex"/>
    <property type="evidence" value="ECO:0007669"/>
    <property type="project" value="TreeGrafter"/>
</dbReference>
<dbReference type="GO" id="GO:0005886">
    <property type="term" value="C:plasma membrane"/>
    <property type="evidence" value="ECO:0007669"/>
    <property type="project" value="UniProtKB-SubCell"/>
</dbReference>
<accession>A0A1J0KRW4</accession>
<gene>
    <name evidence="13" type="primary">secG</name>
    <name evidence="13" type="ORF">KX01_341</name>
</gene>